<dbReference type="EMBL" id="CM035410">
    <property type="protein sequence ID" value="KAH7437656.1"/>
    <property type="molecule type" value="Genomic_DNA"/>
</dbReference>
<reference evidence="1" key="1">
    <citation type="submission" date="2021-08" db="EMBL/GenBank/DDBJ databases">
        <title>WGS assembly of Ceratopteris richardii.</title>
        <authorList>
            <person name="Marchant D.B."/>
            <person name="Chen G."/>
            <person name="Jenkins J."/>
            <person name="Shu S."/>
            <person name="Leebens-Mack J."/>
            <person name="Grimwood J."/>
            <person name="Schmutz J."/>
            <person name="Soltis P."/>
            <person name="Soltis D."/>
            <person name="Chen Z.-H."/>
        </authorList>
    </citation>
    <scope>NUCLEOTIDE SEQUENCE</scope>
    <source>
        <strain evidence="1">Whitten #5841</strain>
        <tissue evidence="1">Leaf</tissue>
    </source>
</reference>
<dbReference type="SUPFAM" id="SSF64182">
    <property type="entry name" value="DHH phosphoesterases"/>
    <property type="match status" value="1"/>
</dbReference>
<dbReference type="PANTHER" id="PTHR46922">
    <property type="entry name" value="DHHA1 DOMAIN PROTEIN"/>
    <property type="match status" value="1"/>
</dbReference>
<comment type="caution">
    <text evidence="1">The sequence shown here is derived from an EMBL/GenBank/DDBJ whole genome shotgun (WGS) entry which is preliminary data.</text>
</comment>
<dbReference type="OrthoDB" id="443832at2759"/>
<dbReference type="EMBL" id="CM035410">
    <property type="protein sequence ID" value="KAH7437655.1"/>
    <property type="molecule type" value="Genomic_DNA"/>
</dbReference>
<dbReference type="Proteomes" id="UP000825935">
    <property type="component" value="Chromosome 5"/>
</dbReference>
<dbReference type="AlphaFoldDB" id="A0A8T2USR0"/>
<keyword evidence="2" id="KW-1185">Reference proteome</keyword>
<dbReference type="InterPro" id="IPR038763">
    <property type="entry name" value="DHH_sf"/>
</dbReference>
<gene>
    <name evidence="1" type="ORF">KP509_05G083100</name>
</gene>
<dbReference type="EMBL" id="CM035410">
    <property type="protein sequence ID" value="KAH7437660.1"/>
    <property type="molecule type" value="Genomic_DNA"/>
</dbReference>
<evidence type="ECO:0008006" key="3">
    <source>
        <dbReference type="Google" id="ProtNLM"/>
    </source>
</evidence>
<sequence>MVERAAVLYHYPCPDGAFAALAAHLYHSIIGVPAVFFPNPVYNPIKVKDVDAGTFDVFYLLDFVGPKGFATELCSKAKKVIVLDHHKTAYEELSSKCPSNLVKNFDMKRSGATLAFDYFTDQLQQCKNTVSDLHVATMKEPSKGLTLVDEQNLLRVRCVFDYIEDADLWKWNLPQSKAFSSGLRSLNIEYNVNINVDMFQQLLSLEAASVIAIGEKVLLSNQIRIDAAIQSSFILNLGQGSFGKCLAVESDDMADLRSELGHQLAARSLSLGLRPIGAVAYAVNEVGKDLMKVSLRSIEGEDTTSISQAYGGGGHAAASSFMLSRKAFEDWKVLNQ</sequence>
<evidence type="ECO:0000313" key="1">
    <source>
        <dbReference type="EMBL" id="KAH7437660.1"/>
    </source>
</evidence>
<proteinExistence type="predicted"/>
<protein>
    <recommendedName>
        <fullName evidence="3">DHHA1 domain-containing protein</fullName>
    </recommendedName>
</protein>
<organism evidence="1 2">
    <name type="scientific">Ceratopteris richardii</name>
    <name type="common">Triangle waterfern</name>
    <dbReference type="NCBI Taxonomy" id="49495"/>
    <lineage>
        <taxon>Eukaryota</taxon>
        <taxon>Viridiplantae</taxon>
        <taxon>Streptophyta</taxon>
        <taxon>Embryophyta</taxon>
        <taxon>Tracheophyta</taxon>
        <taxon>Polypodiopsida</taxon>
        <taxon>Polypodiidae</taxon>
        <taxon>Polypodiales</taxon>
        <taxon>Pteridineae</taxon>
        <taxon>Pteridaceae</taxon>
        <taxon>Parkerioideae</taxon>
        <taxon>Ceratopteris</taxon>
    </lineage>
</organism>
<dbReference type="OMA" id="CGVVHFD"/>
<name>A0A8T2USR0_CERRI</name>
<dbReference type="EMBL" id="CM035410">
    <property type="protein sequence ID" value="KAH7437654.1"/>
    <property type="molecule type" value="Genomic_DNA"/>
</dbReference>
<evidence type="ECO:0000313" key="2">
    <source>
        <dbReference type="Proteomes" id="UP000825935"/>
    </source>
</evidence>
<dbReference type="EMBL" id="CM035410">
    <property type="protein sequence ID" value="KAH7437657.1"/>
    <property type="molecule type" value="Genomic_DNA"/>
</dbReference>
<dbReference type="Gene3D" id="3.10.310.30">
    <property type="match status" value="1"/>
</dbReference>
<accession>A0A8T2USR0</accession>
<dbReference type="PANTHER" id="PTHR46922:SF4">
    <property type="entry name" value="DHHA1 DOMAIN PROTEIN"/>
    <property type="match status" value="1"/>
</dbReference>
<dbReference type="EMBL" id="CM035410">
    <property type="protein sequence ID" value="KAH7437659.1"/>
    <property type="molecule type" value="Genomic_DNA"/>
</dbReference>
<dbReference type="EMBL" id="CM035410">
    <property type="protein sequence ID" value="KAH7437658.1"/>
    <property type="molecule type" value="Genomic_DNA"/>
</dbReference>